<dbReference type="PANTHER" id="PTHR37525:SF1">
    <property type="entry name" value="UPF0175 PROTEIN SSL1255"/>
    <property type="match status" value="1"/>
</dbReference>
<sequence length="88" mass="10145">MKSIELTVQIPEDILYTLNETKKEFTRKMKLYAAGELYRLGKLSMGKAAELAGMNKVDFLFELGRYDIPAINYDEDDFGEEIAQVMDR</sequence>
<dbReference type="PANTHER" id="PTHR37525">
    <property type="entry name" value="UPF0175 PROTEIN SSL1255"/>
    <property type="match status" value="1"/>
</dbReference>
<protein>
    <submittedName>
        <fullName evidence="2">Uncharacterized protein</fullName>
    </submittedName>
</protein>
<dbReference type="InterPro" id="IPR005368">
    <property type="entry name" value="UPF0175"/>
</dbReference>
<comment type="similarity">
    <text evidence="1">Belongs to the UPF0175 family.</text>
</comment>
<evidence type="ECO:0000256" key="1">
    <source>
        <dbReference type="ARBA" id="ARBA00005651"/>
    </source>
</evidence>
<name>A0A444ITP3_9BACT</name>
<dbReference type="InterPro" id="IPR052264">
    <property type="entry name" value="UPF0175_domain"/>
</dbReference>
<comment type="caution">
    <text evidence="2">The sequence shown here is derived from an EMBL/GenBank/DDBJ whole genome shotgun (WGS) entry which is preliminary data.</text>
</comment>
<evidence type="ECO:0000313" key="2">
    <source>
        <dbReference type="EMBL" id="RWX44279.1"/>
    </source>
</evidence>
<evidence type="ECO:0000313" key="3">
    <source>
        <dbReference type="Proteomes" id="UP000287853"/>
    </source>
</evidence>
<keyword evidence="3" id="KW-1185">Reference proteome</keyword>
<gene>
    <name evidence="2" type="ORF">H206_01889</name>
</gene>
<dbReference type="Pfam" id="PF03683">
    <property type="entry name" value="UPF0175"/>
    <property type="match status" value="1"/>
</dbReference>
<dbReference type="AlphaFoldDB" id="A0A444ITP3"/>
<organism evidence="2 3">
    <name type="scientific">Candidatus Electrothrix aarhusensis</name>
    <dbReference type="NCBI Taxonomy" id="1859131"/>
    <lineage>
        <taxon>Bacteria</taxon>
        <taxon>Pseudomonadati</taxon>
        <taxon>Thermodesulfobacteriota</taxon>
        <taxon>Desulfobulbia</taxon>
        <taxon>Desulfobulbales</taxon>
        <taxon>Desulfobulbaceae</taxon>
        <taxon>Candidatus Electrothrix</taxon>
    </lineage>
</organism>
<accession>A0A444ITP3</accession>
<reference evidence="2 3" key="1">
    <citation type="submission" date="2017-01" db="EMBL/GenBank/DDBJ databases">
        <title>The cable genome- insights into the physiology and evolution of filamentous bacteria capable of sulfide oxidation via long distance electron transfer.</title>
        <authorList>
            <person name="Schreiber L."/>
            <person name="Bjerg J.T."/>
            <person name="Boggild A."/>
            <person name="Van De Vossenberg J."/>
            <person name="Meysman F."/>
            <person name="Nielsen L.P."/>
            <person name="Schramm A."/>
            <person name="Kjeldsen K.U."/>
        </authorList>
    </citation>
    <scope>NUCLEOTIDE SEQUENCE [LARGE SCALE GENOMIC DNA]</scope>
    <source>
        <strain evidence="2">MCF</strain>
    </source>
</reference>
<dbReference type="Proteomes" id="UP000287853">
    <property type="component" value="Unassembled WGS sequence"/>
</dbReference>
<dbReference type="EMBL" id="MTKO01000098">
    <property type="protein sequence ID" value="RWX44279.1"/>
    <property type="molecule type" value="Genomic_DNA"/>
</dbReference>
<proteinExistence type="inferred from homology"/>